<dbReference type="AlphaFoldDB" id="A0A0J7KTI2"/>
<dbReference type="GO" id="GO:0005664">
    <property type="term" value="C:nuclear origin of replication recognition complex"/>
    <property type="evidence" value="ECO:0007669"/>
    <property type="project" value="InterPro"/>
</dbReference>
<dbReference type="PANTHER" id="PTHR12748:SF0">
    <property type="entry name" value="ORIGIN RECOGNITION COMPLEX SUBUNIT 3"/>
    <property type="match status" value="1"/>
</dbReference>
<comment type="subunit">
    <text evidence="3">Component of ORC, a complex composed of at least 6 subunits: ORC1, ORC2, ORC3, ORC4, ORC5 and ORC6. ORC is regulated in a cell-cycle dependent manner. It is sequentially assembled at the exit from anaphase of mitosis and disassembled as cells enter S phase.</text>
</comment>
<feature type="domain" description="Origin recognition complex subunit 3 insertion" evidence="6">
    <location>
        <begin position="1"/>
        <end position="149"/>
    </location>
</feature>
<dbReference type="Pfam" id="PF19675">
    <property type="entry name" value="ORC3_ins"/>
    <property type="match status" value="1"/>
</dbReference>
<dbReference type="EMBL" id="LBMM01003429">
    <property type="protein sequence ID" value="KMQ93549.1"/>
    <property type="molecule type" value="Genomic_DNA"/>
</dbReference>
<evidence type="ECO:0000256" key="4">
    <source>
        <dbReference type="ARBA" id="ARBA00045241"/>
    </source>
</evidence>
<dbReference type="PaxDb" id="67767-A0A0J7KTI2"/>
<evidence type="ECO:0000256" key="3">
    <source>
        <dbReference type="ARBA" id="ARBA00026084"/>
    </source>
</evidence>
<comment type="function">
    <text evidence="4">Component of the origin recognition complex (ORC) that binds origins of replication. DNA-binding is ATP-dependent. The specific DNA sequences that define origins of replication have not been identified yet. ORC is required to assemble the pre-replication complex necessary to initiate DNA replication. Binds histone H3 and H4 trimethylation marks H3K9me3, H3K27me3 and H4K20me3.</text>
</comment>
<protein>
    <recommendedName>
        <fullName evidence="1">Origin recognition complex subunit 3</fullName>
    </recommendedName>
</protein>
<name>A0A0J7KTI2_LASNI</name>
<dbReference type="Proteomes" id="UP000036403">
    <property type="component" value="Unassembled WGS sequence"/>
</dbReference>
<evidence type="ECO:0000259" key="6">
    <source>
        <dbReference type="Pfam" id="PF19675"/>
    </source>
</evidence>
<dbReference type="CDD" id="cd20704">
    <property type="entry name" value="Orc3"/>
    <property type="match status" value="1"/>
</dbReference>
<dbReference type="InterPro" id="IPR040855">
    <property type="entry name" value="ORC_WH_C"/>
</dbReference>
<dbReference type="GO" id="GO:0005656">
    <property type="term" value="C:nuclear pre-replicative complex"/>
    <property type="evidence" value="ECO:0007669"/>
    <property type="project" value="TreeGrafter"/>
</dbReference>
<accession>A0A0J7KTI2</accession>
<proteinExistence type="predicted"/>
<keyword evidence="2" id="KW-0597">Phosphoprotein</keyword>
<evidence type="ECO:0000256" key="1">
    <source>
        <dbReference type="ARBA" id="ARBA00019085"/>
    </source>
</evidence>
<dbReference type="InterPro" id="IPR020795">
    <property type="entry name" value="ORC3"/>
</dbReference>
<evidence type="ECO:0000313" key="7">
    <source>
        <dbReference type="EMBL" id="KMQ93549.1"/>
    </source>
</evidence>
<evidence type="ECO:0000313" key="8">
    <source>
        <dbReference type="Proteomes" id="UP000036403"/>
    </source>
</evidence>
<sequence length="311" mass="35186">MGKQLREVYTKAVYTSNLTESCEYKECLKLLGFLSKEELLSKLESIVKIMEDSKDPVIKKIKVNLDTRINTIREASLNITKASSEIISVEEKLSRMQLKEKLLKMSQQQSRSAYKQAQHDLIDYLDREVFAVHLVEPSRVTAHEIFCYSDGNQAKHHIRGSLRAAIHTGLNDPQMYLDCDCCKLENDEDIPRTLPDLSIIYKLHLESRKLINMYDWLQVTIPARAHVYRLIPVTLTVTNPADRLVILIATAAASDSRKHVIVSKVHTRSAECFIAGRLLAGKMLLVKIAPAKTCSKLNGSTTPIARELLDV</sequence>
<dbReference type="GO" id="GO:0006270">
    <property type="term" value="P:DNA replication initiation"/>
    <property type="evidence" value="ECO:0007669"/>
    <property type="project" value="TreeGrafter"/>
</dbReference>
<dbReference type="OrthoDB" id="10265211at2759"/>
<dbReference type="STRING" id="67767.A0A0J7KTI2"/>
<organism evidence="7 8">
    <name type="scientific">Lasius niger</name>
    <name type="common">Black garden ant</name>
    <dbReference type="NCBI Taxonomy" id="67767"/>
    <lineage>
        <taxon>Eukaryota</taxon>
        <taxon>Metazoa</taxon>
        <taxon>Ecdysozoa</taxon>
        <taxon>Arthropoda</taxon>
        <taxon>Hexapoda</taxon>
        <taxon>Insecta</taxon>
        <taxon>Pterygota</taxon>
        <taxon>Neoptera</taxon>
        <taxon>Endopterygota</taxon>
        <taxon>Hymenoptera</taxon>
        <taxon>Apocrita</taxon>
        <taxon>Aculeata</taxon>
        <taxon>Formicoidea</taxon>
        <taxon>Formicidae</taxon>
        <taxon>Formicinae</taxon>
        <taxon>Lasius</taxon>
        <taxon>Lasius</taxon>
    </lineage>
</organism>
<feature type="domain" description="Origin recognition complex subunit 3 winged helix C-terminal" evidence="5">
    <location>
        <begin position="163"/>
        <end position="218"/>
    </location>
</feature>
<dbReference type="InterPro" id="IPR045663">
    <property type="entry name" value="ORC3_ins"/>
</dbReference>
<dbReference type="GO" id="GO:0003688">
    <property type="term" value="F:DNA replication origin binding"/>
    <property type="evidence" value="ECO:0007669"/>
    <property type="project" value="TreeGrafter"/>
</dbReference>
<evidence type="ECO:0000256" key="2">
    <source>
        <dbReference type="ARBA" id="ARBA00022553"/>
    </source>
</evidence>
<dbReference type="Pfam" id="PF18137">
    <property type="entry name" value="WHD_ORC"/>
    <property type="match status" value="1"/>
</dbReference>
<reference evidence="7 8" key="1">
    <citation type="submission" date="2015-04" db="EMBL/GenBank/DDBJ databases">
        <title>Lasius niger genome sequencing.</title>
        <authorList>
            <person name="Konorov E.A."/>
            <person name="Nikitin M.A."/>
            <person name="Kirill M.V."/>
            <person name="Chang P."/>
        </authorList>
    </citation>
    <scope>NUCLEOTIDE SEQUENCE [LARGE SCALE GENOMIC DNA]</scope>
    <source>
        <tissue evidence="7">Whole</tissue>
    </source>
</reference>
<evidence type="ECO:0000259" key="5">
    <source>
        <dbReference type="Pfam" id="PF18137"/>
    </source>
</evidence>
<dbReference type="GO" id="GO:0031261">
    <property type="term" value="C:DNA replication preinitiation complex"/>
    <property type="evidence" value="ECO:0007669"/>
    <property type="project" value="TreeGrafter"/>
</dbReference>
<keyword evidence="8" id="KW-1185">Reference proteome</keyword>
<dbReference type="PANTHER" id="PTHR12748">
    <property type="entry name" value="ORIGIN RECOGNITION COMPLEX SUBUNIT 3"/>
    <property type="match status" value="1"/>
</dbReference>
<gene>
    <name evidence="7" type="ORF">RF55_6343</name>
</gene>
<comment type="caution">
    <text evidence="7">The sequence shown here is derived from an EMBL/GenBank/DDBJ whole genome shotgun (WGS) entry which is preliminary data.</text>
</comment>